<dbReference type="InterPro" id="IPR037017">
    <property type="entry name" value="Anthrax_toxin_edema_cen_sf"/>
</dbReference>
<organism evidence="3 4">
    <name type="scientific">Acanthopleuribacter pedis</name>
    <dbReference type="NCBI Taxonomy" id="442870"/>
    <lineage>
        <taxon>Bacteria</taxon>
        <taxon>Pseudomonadati</taxon>
        <taxon>Acidobacteriota</taxon>
        <taxon>Holophagae</taxon>
        <taxon>Acanthopleuribacterales</taxon>
        <taxon>Acanthopleuribacteraceae</taxon>
        <taxon>Acanthopleuribacter</taxon>
    </lineage>
</organism>
<comment type="caution">
    <text evidence="3">The sequence shown here is derived from an EMBL/GenBank/DDBJ whole genome shotgun (WGS) entry which is preliminary data.</text>
</comment>
<dbReference type="RefSeq" id="WP_207863527.1">
    <property type="nucleotide sequence ID" value="NZ_JAFREP010000061.1"/>
</dbReference>
<evidence type="ECO:0000313" key="4">
    <source>
        <dbReference type="Proteomes" id="UP000664417"/>
    </source>
</evidence>
<proteinExistence type="predicted"/>
<dbReference type="Gene3D" id="3.90.1760.10">
    <property type="entry name" value="Anthrax toxin, edema factor, central domain"/>
    <property type="match status" value="1"/>
</dbReference>
<dbReference type="AlphaFoldDB" id="A0A8J7QFV7"/>
<protein>
    <recommendedName>
        <fullName evidence="2">Anthrax toxin edema factor central domain-containing protein</fullName>
    </recommendedName>
</protein>
<keyword evidence="4" id="KW-1185">Reference proteome</keyword>
<dbReference type="EMBL" id="JAFREP010000061">
    <property type="protein sequence ID" value="MBO1323374.1"/>
    <property type="molecule type" value="Genomic_DNA"/>
</dbReference>
<evidence type="ECO:0000313" key="3">
    <source>
        <dbReference type="EMBL" id="MBO1323374.1"/>
    </source>
</evidence>
<evidence type="ECO:0000259" key="2">
    <source>
        <dbReference type="Pfam" id="PF03497"/>
    </source>
</evidence>
<evidence type="ECO:0000256" key="1">
    <source>
        <dbReference type="SAM" id="MobiDB-lite"/>
    </source>
</evidence>
<name>A0A8J7QFV7_9BACT</name>
<feature type="region of interest" description="Disordered" evidence="1">
    <location>
        <begin position="1"/>
        <end position="104"/>
    </location>
</feature>
<feature type="domain" description="Anthrax toxin edema factor central" evidence="2">
    <location>
        <begin position="162"/>
        <end position="277"/>
    </location>
</feature>
<accession>A0A8J7QFV7</accession>
<gene>
    <name evidence="3" type="ORF">J3U88_33215</name>
</gene>
<dbReference type="Gene3D" id="3.30.70.1720">
    <property type="match status" value="1"/>
</dbReference>
<dbReference type="InterPro" id="IPR035099">
    <property type="entry name" value="Anthrax_toxin_C-terminal"/>
</dbReference>
<dbReference type="GO" id="GO:0005576">
    <property type="term" value="C:extracellular region"/>
    <property type="evidence" value="ECO:0007669"/>
    <property type="project" value="InterPro"/>
</dbReference>
<sequence length="554" mass="59969">MSGLSSIFNAIRGRSNRTRQPVAPGAVRQPRRVYPGRAQGPGQPPVGPNLQGAAPRQMQVAAAAQTNHGAPAQTNHGAPAQTNHGAPAQTNQGAPLQTNHGAPAQTNHAATLNTRFNTTHFTAEMTRQTTQGMMDFIADKTLNVDQAKTIVKMGPAEFADWQESGITLKHWQDFKAVAKGKAFLFVRPVNTLSTTLIDEGFGTKGMDIKGKSADWGPQAGFIPVDQNLSKLAGKAAEVVKYRGKLDQSLDANGSPVAAAPLRLSENRLNELISLKILPENFEPGKPFTTQDPQNPAKERTFLIEKQAGGFEVMVAPPGKGAAEAKAGDFEPLMVVGYSDGGNVNPVTADYDLFAACPDRKWAERSFSHLKKGDPNENVAPPTTDLGGVTPWDKHFIEECNQKMTGDTPRVVHHGPETSNPDPQMDDFVLMFTSSGNARRVEIDDLPDIWHDMAQGRHILESNPKWEEHHPGLRHETRSEISARSQFGKAGLSVLNESDFAEETKFLNRKESELSLGEKYHVRQMGAKEALAQAKATAQTKTAKPAEAAGAVKDV</sequence>
<feature type="compositionally biased region" description="Polar residues" evidence="1">
    <location>
        <begin position="66"/>
        <end position="104"/>
    </location>
</feature>
<dbReference type="SUPFAM" id="SSF81298">
    <property type="entry name" value="Adenylylcyclase toxin (the edema factor)"/>
    <property type="match status" value="1"/>
</dbReference>
<feature type="compositionally biased region" description="Low complexity" evidence="1">
    <location>
        <begin position="53"/>
        <end position="65"/>
    </location>
</feature>
<dbReference type="GO" id="GO:0008294">
    <property type="term" value="F:calcium- and calmodulin-responsive adenylate cyclase activity"/>
    <property type="evidence" value="ECO:0007669"/>
    <property type="project" value="InterPro"/>
</dbReference>
<reference evidence="3" key="1">
    <citation type="submission" date="2021-03" db="EMBL/GenBank/DDBJ databases">
        <authorList>
            <person name="Wang G."/>
        </authorList>
    </citation>
    <scope>NUCLEOTIDE SEQUENCE</scope>
    <source>
        <strain evidence="3">KCTC 12899</strain>
    </source>
</reference>
<dbReference type="Proteomes" id="UP000664417">
    <property type="component" value="Unassembled WGS sequence"/>
</dbReference>
<dbReference type="Pfam" id="PF03497">
    <property type="entry name" value="Anthrax_toxA"/>
    <property type="match status" value="1"/>
</dbReference>
<dbReference type="InterPro" id="IPR005165">
    <property type="entry name" value="Anthrax_toxin_edema_cen"/>
</dbReference>